<keyword evidence="1" id="KW-0472">Membrane</keyword>
<evidence type="ECO:0000256" key="1">
    <source>
        <dbReference type="SAM" id="Phobius"/>
    </source>
</evidence>
<name>A0A0F9FBQ4_9ZZZZ</name>
<gene>
    <name evidence="2" type="ORF">LCGC14_1971670</name>
</gene>
<dbReference type="AlphaFoldDB" id="A0A0F9FBQ4"/>
<comment type="caution">
    <text evidence="2">The sequence shown here is derived from an EMBL/GenBank/DDBJ whole genome shotgun (WGS) entry which is preliminary data.</text>
</comment>
<feature type="transmembrane region" description="Helical" evidence="1">
    <location>
        <begin position="114"/>
        <end position="135"/>
    </location>
</feature>
<proteinExistence type="predicted"/>
<organism evidence="2">
    <name type="scientific">marine sediment metagenome</name>
    <dbReference type="NCBI Taxonomy" id="412755"/>
    <lineage>
        <taxon>unclassified sequences</taxon>
        <taxon>metagenomes</taxon>
        <taxon>ecological metagenomes</taxon>
    </lineage>
</organism>
<dbReference type="EMBL" id="LAZR01021895">
    <property type="protein sequence ID" value="KKL83744.1"/>
    <property type="molecule type" value="Genomic_DNA"/>
</dbReference>
<evidence type="ECO:0000313" key="2">
    <source>
        <dbReference type="EMBL" id="KKL83744.1"/>
    </source>
</evidence>
<protein>
    <submittedName>
        <fullName evidence="2">Uncharacterized protein</fullName>
    </submittedName>
</protein>
<reference evidence="2" key="1">
    <citation type="journal article" date="2015" name="Nature">
        <title>Complex archaea that bridge the gap between prokaryotes and eukaryotes.</title>
        <authorList>
            <person name="Spang A."/>
            <person name="Saw J.H."/>
            <person name="Jorgensen S.L."/>
            <person name="Zaremba-Niedzwiedzka K."/>
            <person name="Martijn J."/>
            <person name="Lind A.E."/>
            <person name="van Eijk R."/>
            <person name="Schleper C."/>
            <person name="Guy L."/>
            <person name="Ettema T.J."/>
        </authorList>
    </citation>
    <scope>NUCLEOTIDE SEQUENCE</scope>
</reference>
<keyword evidence="1" id="KW-1133">Transmembrane helix</keyword>
<accession>A0A0F9FBQ4</accession>
<keyword evidence="1" id="KW-0812">Transmembrane</keyword>
<sequence length="157" mass="17802">MSFAKNLCNNLLYSMPGNLNCLTTNQLSTNVCSGLLYAVPRTLNYLTTNPPSTDTKIYRVRKEAFEWSQIFIKNFGEENWNLFMDLAIDNAWLSHLAISFLLKNNTAALHIKKIILVGLTYLGVGSTIWLTRLAIVKGLKTIGINDVQFFNPRTLKR</sequence>